<gene>
    <name evidence="5" type="primary">hchA_2</name>
    <name evidence="5" type="ORF">AUP74_02030</name>
</gene>
<organism evidence="5 6">
    <name type="scientific">Microbulbifer aggregans</name>
    <dbReference type="NCBI Taxonomy" id="1769779"/>
    <lineage>
        <taxon>Bacteria</taxon>
        <taxon>Pseudomonadati</taxon>
        <taxon>Pseudomonadota</taxon>
        <taxon>Gammaproteobacteria</taxon>
        <taxon>Cellvibrionales</taxon>
        <taxon>Microbulbiferaceae</taxon>
        <taxon>Microbulbifer</taxon>
    </lineage>
</organism>
<dbReference type="SUPFAM" id="SSF52317">
    <property type="entry name" value="Class I glutamine amidotransferase-like"/>
    <property type="match status" value="1"/>
</dbReference>
<dbReference type="GO" id="GO:0005737">
    <property type="term" value="C:cytoplasm"/>
    <property type="evidence" value="ECO:0007669"/>
    <property type="project" value="TreeGrafter"/>
</dbReference>
<dbReference type="Pfam" id="PF01965">
    <property type="entry name" value="DJ-1_PfpI"/>
    <property type="match status" value="1"/>
</dbReference>
<dbReference type="PATRIC" id="fig|1769779.3.peg.2038"/>
<dbReference type="InterPro" id="IPR002818">
    <property type="entry name" value="DJ-1/PfpI"/>
</dbReference>
<evidence type="ECO:0000256" key="3">
    <source>
        <dbReference type="ARBA" id="ARBA00038493"/>
    </source>
</evidence>
<keyword evidence="6" id="KW-1185">Reference proteome</keyword>
<dbReference type="KEGG" id="micc:AUP74_02030"/>
<evidence type="ECO:0000259" key="4">
    <source>
        <dbReference type="Pfam" id="PF01965"/>
    </source>
</evidence>
<dbReference type="EMBL" id="CP014143">
    <property type="protein sequence ID" value="AOS97460.1"/>
    <property type="molecule type" value="Genomic_DNA"/>
</dbReference>
<sequence>MAGAGIPSFPHLRQDDLNMKKLFSAVAMLVSLLVALPSLAQEGESRVLMVLTSHDAMGGSGEATGFWMAELTHPYFALREAGIAVDIVSIRGGKAPVDPRSLEEDDDDNRRFLEHAQTRKLIENTRPLSAVDPARYAAVIFVGGHGTMWDFPDQADVNRVAAAIYQEEGIVAAVCHGPAALVGVTLDDGSRLVAGRKVTGFTNSEERAVGLDDVVPFMLEDALGEAGASFQGAADWQSNVVVDGRLITGQNPASARALGEQVAQAVQGD</sequence>
<dbReference type="Gene3D" id="3.40.50.880">
    <property type="match status" value="1"/>
</dbReference>
<proteinExistence type="inferred from homology"/>
<dbReference type="STRING" id="1769779.AUP74_02030"/>
<comment type="similarity">
    <text evidence="3">Belongs to the peptidase C56 family. HSP31-like subfamily.</text>
</comment>
<feature type="domain" description="DJ-1/PfpI" evidence="4">
    <location>
        <begin position="65"/>
        <end position="263"/>
    </location>
</feature>
<dbReference type="GO" id="GO:0019172">
    <property type="term" value="F:glyoxalase III activity"/>
    <property type="evidence" value="ECO:0007669"/>
    <property type="project" value="UniProtKB-EC"/>
</dbReference>
<protein>
    <submittedName>
        <fullName evidence="5">Molecular chaperone Hsp31 and glyoxalase 3</fullName>
        <ecNumber evidence="5">4.2.1.130</ecNumber>
    </submittedName>
</protein>
<dbReference type="Proteomes" id="UP000095672">
    <property type="component" value="Chromosome"/>
</dbReference>
<evidence type="ECO:0000313" key="6">
    <source>
        <dbReference type="Proteomes" id="UP000095672"/>
    </source>
</evidence>
<dbReference type="PANTHER" id="PTHR48094">
    <property type="entry name" value="PROTEIN/NUCLEIC ACID DEGLYCASE DJ-1-RELATED"/>
    <property type="match status" value="1"/>
</dbReference>
<evidence type="ECO:0000256" key="1">
    <source>
        <dbReference type="ARBA" id="ARBA00023016"/>
    </source>
</evidence>
<name>A0A1C9W8I3_9GAMM</name>
<dbReference type="GO" id="GO:0019243">
    <property type="term" value="P:methylglyoxal catabolic process to D-lactate via S-lactoyl-glutathione"/>
    <property type="evidence" value="ECO:0007669"/>
    <property type="project" value="TreeGrafter"/>
</dbReference>
<accession>A0A1C9W8I3</accession>
<dbReference type="InterPro" id="IPR050325">
    <property type="entry name" value="Prot/Nucl_acid_deglycase"/>
</dbReference>
<dbReference type="InterPro" id="IPR029062">
    <property type="entry name" value="Class_I_gatase-like"/>
</dbReference>
<reference evidence="6" key="1">
    <citation type="submission" date="2016-01" db="EMBL/GenBank/DDBJ databases">
        <title>Complete genome sequence of Microbulbifer sp. CCB-MM1, a halophile isolated from Matang Mangrove Forest, Perak.</title>
        <authorList>
            <person name="Moh T.H."/>
            <person name="Dinesh B."/>
            <person name="Lau N.-S."/>
            <person name="Go F."/>
            <person name="Alexander Chong S.-C."/>
        </authorList>
    </citation>
    <scope>NUCLEOTIDE SEQUENCE [LARGE SCALE GENOMIC DNA]</scope>
    <source>
        <strain evidence="6">CCB-MM1</strain>
    </source>
</reference>
<dbReference type="PANTHER" id="PTHR48094:SF11">
    <property type="entry name" value="GLUTATHIONE-INDEPENDENT GLYOXALASE HSP31-RELATED"/>
    <property type="match status" value="1"/>
</dbReference>
<evidence type="ECO:0000256" key="2">
    <source>
        <dbReference type="ARBA" id="ARBA00023239"/>
    </source>
</evidence>
<dbReference type="CDD" id="cd03141">
    <property type="entry name" value="GATase1_Hsp31_like"/>
    <property type="match status" value="1"/>
</dbReference>
<dbReference type="EC" id="4.2.1.130" evidence="5"/>
<keyword evidence="1" id="KW-0346">Stress response</keyword>
<dbReference type="AlphaFoldDB" id="A0A1C9W8I3"/>
<keyword evidence="2 5" id="KW-0456">Lyase</keyword>
<evidence type="ECO:0000313" key="5">
    <source>
        <dbReference type="EMBL" id="AOS97460.1"/>
    </source>
</evidence>